<feature type="transmembrane region" description="Helical" evidence="1">
    <location>
        <begin position="100"/>
        <end position="124"/>
    </location>
</feature>
<feature type="transmembrane region" description="Helical" evidence="1">
    <location>
        <begin position="260"/>
        <end position="280"/>
    </location>
</feature>
<dbReference type="EMBL" id="CP148067">
    <property type="protein sequence ID" value="WXL29004.1"/>
    <property type="molecule type" value="Genomic_DNA"/>
</dbReference>
<dbReference type="Proteomes" id="UP001477443">
    <property type="component" value="Chromosome"/>
</dbReference>
<feature type="transmembrane region" description="Helical" evidence="1">
    <location>
        <begin position="186"/>
        <end position="210"/>
    </location>
</feature>
<protein>
    <submittedName>
        <fullName evidence="2">ECF transporter S component</fullName>
    </submittedName>
</protein>
<keyword evidence="1" id="KW-1133">Transmembrane helix</keyword>
<evidence type="ECO:0000256" key="1">
    <source>
        <dbReference type="SAM" id="Phobius"/>
    </source>
</evidence>
<keyword evidence="1" id="KW-0812">Transmembrane</keyword>
<proteinExistence type="predicted"/>
<keyword evidence="3" id="KW-1185">Reference proteome</keyword>
<dbReference type="RefSeq" id="WP_027334572.1">
    <property type="nucleotide sequence ID" value="NZ_CP148067.1"/>
</dbReference>
<evidence type="ECO:0000313" key="2">
    <source>
        <dbReference type="EMBL" id="WXL29004.1"/>
    </source>
</evidence>
<keyword evidence="1" id="KW-0472">Membrane</keyword>
<dbReference type="Pfam" id="PF12822">
    <property type="entry name" value="ECF_trnsprt"/>
    <property type="match status" value="1"/>
</dbReference>
<dbReference type="Gene3D" id="1.10.1760.20">
    <property type="match status" value="1"/>
</dbReference>
<gene>
    <name evidence="2" type="ORF">WG617_03235</name>
</gene>
<feature type="transmembrane region" description="Helical" evidence="1">
    <location>
        <begin position="311"/>
        <end position="329"/>
    </location>
</feature>
<accession>A0ABZ2RV66</accession>
<name>A0ABZ2RV66_9BACT</name>
<feature type="transmembrane region" description="Helical" evidence="1">
    <location>
        <begin position="29"/>
        <end position="50"/>
    </location>
</feature>
<organism evidence="2 3">
    <name type="scientific">Mycoplasmopsis felifaucium</name>
    <dbReference type="NCBI Taxonomy" id="35768"/>
    <lineage>
        <taxon>Bacteria</taxon>
        <taxon>Bacillati</taxon>
        <taxon>Mycoplasmatota</taxon>
        <taxon>Mycoplasmoidales</taxon>
        <taxon>Metamycoplasmataceae</taxon>
        <taxon>Mycoplasmopsis</taxon>
    </lineage>
</organism>
<evidence type="ECO:0000313" key="3">
    <source>
        <dbReference type="Proteomes" id="UP001477443"/>
    </source>
</evidence>
<dbReference type="InterPro" id="IPR024529">
    <property type="entry name" value="ECF_trnsprt_substrate-spec"/>
</dbReference>
<feature type="transmembrane region" description="Helical" evidence="1">
    <location>
        <begin position="71"/>
        <end position="94"/>
    </location>
</feature>
<reference evidence="2" key="1">
    <citation type="submission" date="2024-03" db="EMBL/GenBank/DDBJ databases">
        <title>Complete genome sequence of Mycoplasma felifaucium Z921 isolated from the trachea of a cheetah.</title>
        <authorList>
            <person name="Spergser J."/>
        </authorList>
    </citation>
    <scope>NUCLEOTIDE SEQUENCE [LARGE SCALE GENOMIC DNA]</scope>
    <source>
        <strain evidence="2">Z921</strain>
    </source>
</reference>
<feature type="transmembrane region" description="Helical" evidence="1">
    <location>
        <begin position="230"/>
        <end position="248"/>
    </location>
</feature>
<sequence length="337" mass="38015">MNTKQSKWNKFNDFITEFKILPKLSIRKIAFIGILIAISVVIFVIFASFVPLISIPTYKISFIGLPIKISGFIFGPIVGGIVGLISDLISFAMFPTFYNIYYTLAAVVDGVISGLIGILFLKILKFVFGGAFRDAALENRIYKLKTTLTNYKLNDQDANKIYKLENKIILLNEKRKQIAIVGTEHLLLNANLIASVTIMSLACLAIFIVVFLKIDDSTIKNFSVIPNKTLLIIFMLSGYICMIIFLIISRYKMKPKHYSVIVPIVIFSALIELVNVPLLSLADYSATNSSAAEGTIITYMFQHIMFSPIKIWFNMFVIFFTYNIVAPLINKNNDIMY</sequence>